<feature type="compositionally biased region" description="Polar residues" evidence="1">
    <location>
        <begin position="56"/>
        <end position="69"/>
    </location>
</feature>
<dbReference type="Proteomes" id="UP000521943">
    <property type="component" value="Unassembled WGS sequence"/>
</dbReference>
<feature type="region of interest" description="Disordered" evidence="1">
    <location>
        <begin position="27"/>
        <end position="77"/>
    </location>
</feature>
<sequence>MWVCGDEGGWKSDARVEKLAQATTHQATLSNASMRSTLKLSSSRRLPSERQHPPVANSSTVHHPTSRTLDASIRSPRHRTRGRFVGAPLKLTSCTLCGHEAGALLAALVRRVIRITLCRRSPQWVRMVAEFVASDVNPFEVIFGSPKMDAESQSWTWRSRPDPALEIWTPMDVKGVREACFFGLGPLLETGRAPLCQIAEVPAATGGVVRPLSVAWWFVWALGICRRVMAKYVRIELCGAVSKKIGLLSSRQTQLWYISSAAYELI</sequence>
<dbReference type="EMBL" id="JACGCI010000213">
    <property type="protein sequence ID" value="KAF6741893.1"/>
    <property type="molecule type" value="Genomic_DNA"/>
</dbReference>
<comment type="caution">
    <text evidence="2">The sequence shown here is derived from an EMBL/GenBank/DDBJ whole genome shotgun (WGS) entry which is preliminary data.</text>
</comment>
<evidence type="ECO:0000313" key="2">
    <source>
        <dbReference type="EMBL" id="KAF6741893.1"/>
    </source>
</evidence>
<protein>
    <submittedName>
        <fullName evidence="2">Uncharacterized protein</fullName>
    </submittedName>
</protein>
<evidence type="ECO:0000256" key="1">
    <source>
        <dbReference type="SAM" id="MobiDB-lite"/>
    </source>
</evidence>
<organism evidence="2 3">
    <name type="scientific">Ephemerocybe angulata</name>
    <dbReference type="NCBI Taxonomy" id="980116"/>
    <lineage>
        <taxon>Eukaryota</taxon>
        <taxon>Fungi</taxon>
        <taxon>Dikarya</taxon>
        <taxon>Basidiomycota</taxon>
        <taxon>Agaricomycotina</taxon>
        <taxon>Agaricomycetes</taxon>
        <taxon>Agaricomycetidae</taxon>
        <taxon>Agaricales</taxon>
        <taxon>Agaricineae</taxon>
        <taxon>Psathyrellaceae</taxon>
        <taxon>Ephemerocybe</taxon>
    </lineage>
</organism>
<accession>A0A8H6H9P6</accession>
<gene>
    <name evidence="2" type="ORF">DFP72DRAFT_1054621</name>
</gene>
<dbReference type="AlphaFoldDB" id="A0A8H6H9P6"/>
<name>A0A8H6H9P6_9AGAR</name>
<evidence type="ECO:0000313" key="3">
    <source>
        <dbReference type="Proteomes" id="UP000521943"/>
    </source>
</evidence>
<keyword evidence="3" id="KW-1185">Reference proteome</keyword>
<feature type="compositionally biased region" description="Low complexity" evidence="1">
    <location>
        <begin position="33"/>
        <end position="45"/>
    </location>
</feature>
<proteinExistence type="predicted"/>
<reference evidence="2 3" key="1">
    <citation type="submission" date="2020-07" db="EMBL/GenBank/DDBJ databases">
        <title>Comparative genomics of pyrophilous fungi reveals a link between fire events and developmental genes.</title>
        <authorList>
            <consortium name="DOE Joint Genome Institute"/>
            <person name="Steindorff A.S."/>
            <person name="Carver A."/>
            <person name="Calhoun S."/>
            <person name="Stillman K."/>
            <person name="Liu H."/>
            <person name="Lipzen A."/>
            <person name="Pangilinan J."/>
            <person name="Labutti K."/>
            <person name="Bruns T.D."/>
            <person name="Grigoriev I.V."/>
        </authorList>
    </citation>
    <scope>NUCLEOTIDE SEQUENCE [LARGE SCALE GENOMIC DNA]</scope>
    <source>
        <strain evidence="2 3">CBS 144469</strain>
    </source>
</reference>